<keyword evidence="1" id="KW-0472">Membrane</keyword>
<proteinExistence type="predicted"/>
<dbReference type="Proteomes" id="UP001396334">
    <property type="component" value="Unassembled WGS sequence"/>
</dbReference>
<keyword evidence="3" id="KW-1185">Reference proteome</keyword>
<accession>A0ABR2N8C2</accession>
<sequence length="117" mass="12371">MADPFEFGKGAAMDHGSLGFGNENFTGATARLSTGTRLLTATSYISYNNQKSSQLTADMGKMKLFGTFFLLLLLLCVLASRMKVSQMGCAEASVTAASVLGGVRIPPQPASASYSYR</sequence>
<protein>
    <submittedName>
        <fullName evidence="2">Uncharacterized protein</fullName>
    </submittedName>
</protein>
<name>A0ABR2N8C2_9ROSI</name>
<reference evidence="2 3" key="1">
    <citation type="journal article" date="2024" name="G3 (Bethesda)">
        <title>Genome assembly of Hibiscus sabdariffa L. provides insights into metabolisms of medicinal natural products.</title>
        <authorList>
            <person name="Kim T."/>
        </authorList>
    </citation>
    <scope>NUCLEOTIDE SEQUENCE [LARGE SCALE GENOMIC DNA]</scope>
    <source>
        <strain evidence="2">TK-2024</strain>
        <tissue evidence="2">Old leaves</tissue>
    </source>
</reference>
<keyword evidence="1" id="KW-0812">Transmembrane</keyword>
<gene>
    <name evidence="2" type="ORF">V6N11_028216</name>
</gene>
<feature type="transmembrane region" description="Helical" evidence="1">
    <location>
        <begin position="62"/>
        <end position="80"/>
    </location>
</feature>
<dbReference type="EMBL" id="JBBPBN010000217">
    <property type="protein sequence ID" value="KAK8972337.1"/>
    <property type="molecule type" value="Genomic_DNA"/>
</dbReference>
<evidence type="ECO:0000256" key="1">
    <source>
        <dbReference type="SAM" id="Phobius"/>
    </source>
</evidence>
<comment type="caution">
    <text evidence="2">The sequence shown here is derived from an EMBL/GenBank/DDBJ whole genome shotgun (WGS) entry which is preliminary data.</text>
</comment>
<organism evidence="2 3">
    <name type="scientific">Hibiscus sabdariffa</name>
    <name type="common">roselle</name>
    <dbReference type="NCBI Taxonomy" id="183260"/>
    <lineage>
        <taxon>Eukaryota</taxon>
        <taxon>Viridiplantae</taxon>
        <taxon>Streptophyta</taxon>
        <taxon>Embryophyta</taxon>
        <taxon>Tracheophyta</taxon>
        <taxon>Spermatophyta</taxon>
        <taxon>Magnoliopsida</taxon>
        <taxon>eudicotyledons</taxon>
        <taxon>Gunneridae</taxon>
        <taxon>Pentapetalae</taxon>
        <taxon>rosids</taxon>
        <taxon>malvids</taxon>
        <taxon>Malvales</taxon>
        <taxon>Malvaceae</taxon>
        <taxon>Malvoideae</taxon>
        <taxon>Hibiscus</taxon>
    </lineage>
</organism>
<keyword evidence="1" id="KW-1133">Transmembrane helix</keyword>
<evidence type="ECO:0000313" key="3">
    <source>
        <dbReference type="Proteomes" id="UP001396334"/>
    </source>
</evidence>
<evidence type="ECO:0000313" key="2">
    <source>
        <dbReference type="EMBL" id="KAK8972337.1"/>
    </source>
</evidence>